<sequence>MDDTPAPGKRRRRSDARLLVPIAQRPGPLDSVLIHPAGGGLAQYLGVGGRLARHGSVHGIRADGLLAGERPDNSVSEMTGRYLPLLARRVPRPRLLVGWSLGGVIAWELAARLAVDGPAPAVVLIDSFAEQLGADDGLSAALDRRLDALSGQDAARVRATALAHLHAAARHRTRATHPAPTLLLACAGPRRREQSRHWRSRASGPLTVRDLPCGHFDVFDAPQLPYLLAHLDDFLAHLTPSVQESTP</sequence>
<keyword evidence="2" id="KW-0378">Hydrolase</keyword>
<evidence type="ECO:0000313" key="2">
    <source>
        <dbReference type="EMBL" id="MET9845995.1"/>
    </source>
</evidence>
<gene>
    <name evidence="2" type="ORF">ABZZ21_15770</name>
</gene>
<dbReference type="Gene3D" id="3.40.50.1820">
    <property type="entry name" value="alpha/beta hydrolase"/>
    <property type="match status" value="1"/>
</dbReference>
<keyword evidence="3" id="KW-1185">Reference proteome</keyword>
<comment type="caution">
    <text evidence="2">The sequence shown here is derived from an EMBL/GenBank/DDBJ whole genome shotgun (WGS) entry which is preliminary data.</text>
</comment>
<dbReference type="Pfam" id="PF00975">
    <property type="entry name" value="Thioesterase"/>
    <property type="match status" value="1"/>
</dbReference>
<reference evidence="2 3" key="1">
    <citation type="submission" date="2024-06" db="EMBL/GenBank/DDBJ databases">
        <title>The Natural Products Discovery Center: Release of the First 8490 Sequenced Strains for Exploring Actinobacteria Biosynthetic Diversity.</title>
        <authorList>
            <person name="Kalkreuter E."/>
            <person name="Kautsar S.A."/>
            <person name="Yang D."/>
            <person name="Bader C.D."/>
            <person name="Teijaro C.N."/>
            <person name="Fluegel L."/>
            <person name="Davis C.M."/>
            <person name="Simpson J.R."/>
            <person name="Lauterbach L."/>
            <person name="Steele A.D."/>
            <person name="Gui C."/>
            <person name="Meng S."/>
            <person name="Li G."/>
            <person name="Viehrig K."/>
            <person name="Ye F."/>
            <person name="Su P."/>
            <person name="Kiefer A.F."/>
            <person name="Nichols A."/>
            <person name="Cepeda A.J."/>
            <person name="Yan W."/>
            <person name="Fan B."/>
            <person name="Jiang Y."/>
            <person name="Adhikari A."/>
            <person name="Zheng C.-J."/>
            <person name="Schuster L."/>
            <person name="Cowan T.M."/>
            <person name="Smanski M.J."/>
            <person name="Chevrette M.G."/>
            <person name="De Carvalho L.P.S."/>
            <person name="Shen B."/>
        </authorList>
    </citation>
    <scope>NUCLEOTIDE SEQUENCE [LARGE SCALE GENOMIC DNA]</scope>
    <source>
        <strain evidence="2 3">NPDC006434</strain>
    </source>
</reference>
<feature type="domain" description="Thioesterase TesA-like" evidence="1">
    <location>
        <begin position="37"/>
        <end position="235"/>
    </location>
</feature>
<dbReference type="SMART" id="SM00824">
    <property type="entry name" value="PKS_TE"/>
    <property type="match status" value="1"/>
</dbReference>
<organism evidence="2 3">
    <name type="scientific">Streptomyces ossamyceticus</name>
    <dbReference type="NCBI Taxonomy" id="249581"/>
    <lineage>
        <taxon>Bacteria</taxon>
        <taxon>Bacillati</taxon>
        <taxon>Actinomycetota</taxon>
        <taxon>Actinomycetes</taxon>
        <taxon>Kitasatosporales</taxon>
        <taxon>Streptomycetaceae</taxon>
        <taxon>Streptomyces</taxon>
    </lineage>
</organism>
<dbReference type="SUPFAM" id="SSF53474">
    <property type="entry name" value="alpha/beta-Hydrolases"/>
    <property type="match status" value="1"/>
</dbReference>
<dbReference type="EMBL" id="JBEXPZ010000018">
    <property type="protein sequence ID" value="MET9845995.1"/>
    <property type="molecule type" value="Genomic_DNA"/>
</dbReference>
<dbReference type="RefSeq" id="WP_355397284.1">
    <property type="nucleotide sequence ID" value="NZ_JBEXPZ010000018.1"/>
</dbReference>
<proteinExistence type="predicted"/>
<dbReference type="GO" id="GO:0016787">
    <property type="term" value="F:hydrolase activity"/>
    <property type="evidence" value="ECO:0007669"/>
    <property type="project" value="UniProtKB-KW"/>
</dbReference>
<name>A0ABV2UY36_9ACTN</name>
<protein>
    <submittedName>
        <fullName evidence="2">Alpha/beta fold hydrolase</fullName>
    </submittedName>
</protein>
<dbReference type="InterPro" id="IPR029058">
    <property type="entry name" value="AB_hydrolase_fold"/>
</dbReference>
<evidence type="ECO:0000313" key="3">
    <source>
        <dbReference type="Proteomes" id="UP001550210"/>
    </source>
</evidence>
<evidence type="ECO:0000259" key="1">
    <source>
        <dbReference type="SMART" id="SM00824"/>
    </source>
</evidence>
<dbReference type="InterPro" id="IPR001031">
    <property type="entry name" value="Thioesterase"/>
</dbReference>
<dbReference type="Proteomes" id="UP001550210">
    <property type="component" value="Unassembled WGS sequence"/>
</dbReference>
<dbReference type="InterPro" id="IPR020802">
    <property type="entry name" value="TesA-like"/>
</dbReference>
<accession>A0ABV2UY36</accession>